<reference evidence="4" key="1">
    <citation type="journal article" date="2010" name="Science">
        <title>The genome of the Western clawed frog Xenopus tropicalis.</title>
        <authorList>
            <person name="Hellsten U."/>
            <person name="Harland R.M."/>
            <person name="Gilchrist M.J."/>
            <person name="Hendrix D."/>
            <person name="Jurka J."/>
            <person name="Kapitonov V."/>
            <person name="Ovcharenko I."/>
            <person name="Putnam N.H."/>
            <person name="Shu S."/>
            <person name="Taher L."/>
            <person name="Blitz I.L."/>
            <person name="Blumberg B."/>
            <person name="Dichmann D.S."/>
            <person name="Dubchak I."/>
            <person name="Amaya E."/>
            <person name="Detter J.C."/>
            <person name="Fletcher R."/>
            <person name="Gerhard D.S."/>
            <person name="Goodstein D."/>
            <person name="Graves T."/>
            <person name="Grigoriev I.V."/>
            <person name="Grimwood J."/>
            <person name="Kawashima T."/>
            <person name="Lindquist E."/>
            <person name="Lucas S.M."/>
            <person name="Mead P.E."/>
            <person name="Mitros T."/>
            <person name="Ogino H."/>
            <person name="Ohta Y."/>
            <person name="Poliakov A.V."/>
            <person name="Pollet N."/>
            <person name="Robert J."/>
            <person name="Salamov A."/>
            <person name="Sater A.K."/>
            <person name="Schmutz J."/>
            <person name="Terry A."/>
            <person name="Vize P.D."/>
            <person name="Warren W.C."/>
            <person name="Wells D."/>
            <person name="Wills A."/>
            <person name="Wilson R.K."/>
            <person name="Zimmerman L.B."/>
            <person name="Zorn A.M."/>
            <person name="Grainger R."/>
            <person name="Grammer T."/>
            <person name="Khokha M.K."/>
            <person name="Richardson P.M."/>
            <person name="Rokhsar D.S."/>
        </authorList>
    </citation>
    <scope>NUCLEOTIDE SEQUENCE [LARGE SCALE GENOMIC DNA]</scope>
    <source>
        <strain evidence="4">Nigerian</strain>
    </source>
</reference>
<protein>
    <recommendedName>
        <fullName evidence="5">DNA/RNA non-specific endonuclease domain-containing protein</fullName>
    </recommendedName>
</protein>
<dbReference type="PANTHER" id="PTHR21472">
    <property type="entry name" value="ENDONUCLEASE DOMAIN-CONTAINING 1 PROTEIN ENDOD1"/>
    <property type="match status" value="1"/>
</dbReference>
<dbReference type="InterPro" id="IPR044929">
    <property type="entry name" value="DNA/RNA_non-sp_Endonuclease_sf"/>
</dbReference>
<evidence type="ECO:0000313" key="4">
    <source>
        <dbReference type="Ensembl" id="ENSXETP00000112664"/>
    </source>
</evidence>
<dbReference type="Pfam" id="PF01223">
    <property type="entry name" value="Endonuclease_NS"/>
    <property type="match status" value="1"/>
</dbReference>
<dbReference type="SMART" id="SM00892">
    <property type="entry name" value="Endonuclease_NS"/>
    <property type="match status" value="1"/>
</dbReference>
<keyword evidence="1" id="KW-0472">Membrane</keyword>
<dbReference type="InterPro" id="IPR039015">
    <property type="entry name" value="ENDOD1"/>
</dbReference>
<dbReference type="InParanoid" id="A0A803JXC2"/>
<keyword evidence="1" id="KW-0812">Transmembrane</keyword>
<evidence type="ECO:0000259" key="2">
    <source>
        <dbReference type="SMART" id="SM00477"/>
    </source>
</evidence>
<dbReference type="GeneTree" id="ENSGT01030000234592"/>
<organism evidence="4">
    <name type="scientific">Xenopus tropicalis</name>
    <name type="common">Western clawed frog</name>
    <name type="synonym">Silurana tropicalis</name>
    <dbReference type="NCBI Taxonomy" id="8364"/>
    <lineage>
        <taxon>Eukaryota</taxon>
        <taxon>Metazoa</taxon>
        <taxon>Chordata</taxon>
        <taxon>Craniata</taxon>
        <taxon>Vertebrata</taxon>
        <taxon>Euteleostomi</taxon>
        <taxon>Amphibia</taxon>
        <taxon>Batrachia</taxon>
        <taxon>Anura</taxon>
        <taxon>Pipoidea</taxon>
        <taxon>Pipidae</taxon>
        <taxon>Xenopodinae</taxon>
        <taxon>Xenopus</taxon>
        <taxon>Silurana</taxon>
    </lineage>
</organism>
<dbReference type="GO" id="GO:0046872">
    <property type="term" value="F:metal ion binding"/>
    <property type="evidence" value="ECO:0007669"/>
    <property type="project" value="InterPro"/>
</dbReference>
<dbReference type="AlphaFoldDB" id="A0A803JXC2"/>
<dbReference type="SUPFAM" id="SSF54060">
    <property type="entry name" value="His-Me finger endonucleases"/>
    <property type="match status" value="1"/>
</dbReference>
<reference evidence="4" key="2">
    <citation type="submission" date="2021-03" db="UniProtKB">
        <authorList>
            <consortium name="Ensembl"/>
        </authorList>
    </citation>
    <scope>IDENTIFICATION</scope>
</reference>
<feature type="domain" description="DNA/RNA non-specific endonuclease/pyrophosphatase/phosphodiesterase" evidence="3">
    <location>
        <begin position="118"/>
        <end position="332"/>
    </location>
</feature>
<accession>A0A803JXC2</accession>
<evidence type="ECO:0008006" key="5">
    <source>
        <dbReference type="Google" id="ProtNLM"/>
    </source>
</evidence>
<proteinExistence type="predicted"/>
<dbReference type="Ensembl" id="ENSXETT00000116281">
    <property type="protein sequence ID" value="ENSXETP00000112664"/>
    <property type="gene ID" value="ENSXETG00000041693"/>
</dbReference>
<dbReference type="Gene3D" id="3.40.570.10">
    <property type="entry name" value="Extracellular Endonuclease, subunit A"/>
    <property type="match status" value="1"/>
</dbReference>
<dbReference type="GO" id="GO:0016787">
    <property type="term" value="F:hydrolase activity"/>
    <property type="evidence" value="ECO:0007669"/>
    <property type="project" value="InterPro"/>
</dbReference>
<keyword evidence="1" id="KW-1133">Transmembrane helix</keyword>
<dbReference type="PANTHER" id="PTHR21472:SF29">
    <property type="entry name" value="LOC100145419 PROTEIN"/>
    <property type="match status" value="1"/>
</dbReference>
<evidence type="ECO:0000256" key="1">
    <source>
        <dbReference type="SAM" id="Phobius"/>
    </source>
</evidence>
<sequence length="346" mass="37545">MTWVRTQQVSMESISELGLEKTTVQGECINHLGVWCLRSVGLYSVGGQHNVHSRFLTRLSAMATLGLLLLALINGALAKVSPSFSDCRGQFYASAPPVGFDSLSSQITPICQMYETNNNPFFASLYHKVNHYPLYSAYILDTRPGDTTGSDQTFRLEPQLVDTRLPRQIMLQPDTESAIRSLGFTGTAADHIKKVQAINSDYTGSNYHKGHLNPNADHPAGAGQLVTYTLTNVAPMHGPLNSGAWRNNEMRVRNIAAGCGKMHVITGVVPGNNWISVNGVQRVNIPSHVWSAFCCLDNNGRPTKAEGSIAPNNANSVQSGLTISSLQSQLKSLLGVTVTLFQNNCT</sequence>
<evidence type="ECO:0000259" key="3">
    <source>
        <dbReference type="SMART" id="SM00892"/>
    </source>
</evidence>
<name>A0A803JXC2_XENTR</name>
<dbReference type="GO" id="GO:0003676">
    <property type="term" value="F:nucleic acid binding"/>
    <property type="evidence" value="ECO:0007669"/>
    <property type="project" value="InterPro"/>
</dbReference>
<feature type="domain" description="ENPP1-3/EXOG-like endonuclease/phosphodiesterase" evidence="2">
    <location>
        <begin position="119"/>
        <end position="330"/>
    </location>
</feature>
<dbReference type="SMART" id="SM00477">
    <property type="entry name" value="NUC"/>
    <property type="match status" value="1"/>
</dbReference>
<feature type="transmembrane region" description="Helical" evidence="1">
    <location>
        <begin position="59"/>
        <end position="78"/>
    </location>
</feature>
<dbReference type="InterPro" id="IPR020821">
    <property type="entry name" value="ENPP1-3/EXOG-like_nuc-like"/>
</dbReference>
<dbReference type="InterPro" id="IPR001604">
    <property type="entry name" value="Endo_G_ENPP1-like_dom"/>
</dbReference>
<dbReference type="InterPro" id="IPR044925">
    <property type="entry name" value="His-Me_finger_sf"/>
</dbReference>